<feature type="compositionally biased region" description="Polar residues" evidence="1">
    <location>
        <begin position="90"/>
        <end position="104"/>
    </location>
</feature>
<organism evidence="2 3">
    <name type="scientific">Ziziphus jujuba var. spinosa</name>
    <dbReference type="NCBI Taxonomy" id="714518"/>
    <lineage>
        <taxon>Eukaryota</taxon>
        <taxon>Viridiplantae</taxon>
        <taxon>Streptophyta</taxon>
        <taxon>Embryophyta</taxon>
        <taxon>Tracheophyta</taxon>
        <taxon>Spermatophyta</taxon>
        <taxon>Magnoliopsida</taxon>
        <taxon>eudicotyledons</taxon>
        <taxon>Gunneridae</taxon>
        <taxon>Pentapetalae</taxon>
        <taxon>rosids</taxon>
        <taxon>fabids</taxon>
        <taxon>Rosales</taxon>
        <taxon>Rhamnaceae</taxon>
        <taxon>Paliureae</taxon>
        <taxon>Ziziphus</taxon>
    </lineage>
</organism>
<dbReference type="EMBL" id="JAEACU010000004">
    <property type="protein sequence ID" value="KAH7534066.1"/>
    <property type="molecule type" value="Genomic_DNA"/>
</dbReference>
<feature type="region of interest" description="Disordered" evidence="1">
    <location>
        <begin position="83"/>
        <end position="105"/>
    </location>
</feature>
<name>A0A978VLU7_ZIZJJ</name>
<dbReference type="Proteomes" id="UP000813462">
    <property type="component" value="Unassembled WGS sequence"/>
</dbReference>
<evidence type="ECO:0000313" key="2">
    <source>
        <dbReference type="EMBL" id="KAH7534066.1"/>
    </source>
</evidence>
<evidence type="ECO:0000313" key="3">
    <source>
        <dbReference type="Proteomes" id="UP000813462"/>
    </source>
</evidence>
<evidence type="ECO:0000256" key="1">
    <source>
        <dbReference type="SAM" id="MobiDB-lite"/>
    </source>
</evidence>
<proteinExistence type="predicted"/>
<protein>
    <submittedName>
        <fullName evidence="2">Uncharacterized protein</fullName>
    </submittedName>
</protein>
<sequence length="202" mass="23212">MLQYTDIKFALFSYQARKKRRCKRMVFNYQFSLVKLPTPPVPPNLKEHSISISFRRTLSTFYSSLSPALLSLISYASPAADSSPHISVHHPTNPTKSYSNTPTNKDAMVSKETKLRIRRMPSCRERLLPVMVSKKKIRRLILLSSTKRDKPIMDLIFKWWRNYTYFHGRVAVVQSLNDPSIDLSERPLMDVGSGASALSNFD</sequence>
<gene>
    <name evidence="2" type="ORF">FEM48_Zijuj04G0198000</name>
</gene>
<accession>A0A978VLU7</accession>
<reference evidence="2" key="1">
    <citation type="journal article" date="2021" name="Front. Plant Sci.">
        <title>Chromosome-Scale Genome Assembly for Chinese Sour Jujube and Insights Into Its Genome Evolution and Domestication Signature.</title>
        <authorList>
            <person name="Shen L.-Y."/>
            <person name="Luo H."/>
            <person name="Wang X.-L."/>
            <person name="Wang X.-M."/>
            <person name="Qiu X.-J."/>
            <person name="Liu H."/>
            <person name="Zhou S.-S."/>
            <person name="Jia K.-H."/>
            <person name="Nie S."/>
            <person name="Bao Y.-T."/>
            <person name="Zhang R.-G."/>
            <person name="Yun Q.-Z."/>
            <person name="Chai Y.-H."/>
            <person name="Lu J.-Y."/>
            <person name="Li Y."/>
            <person name="Zhao S.-W."/>
            <person name="Mao J.-F."/>
            <person name="Jia S.-G."/>
            <person name="Mao Y.-M."/>
        </authorList>
    </citation>
    <scope>NUCLEOTIDE SEQUENCE</scope>
    <source>
        <strain evidence="2">AT0</strain>
        <tissue evidence="2">Leaf</tissue>
    </source>
</reference>
<dbReference type="AlphaFoldDB" id="A0A978VLU7"/>
<comment type="caution">
    <text evidence="2">The sequence shown here is derived from an EMBL/GenBank/DDBJ whole genome shotgun (WGS) entry which is preliminary data.</text>
</comment>